<dbReference type="GO" id="GO:0005737">
    <property type="term" value="C:cytoplasm"/>
    <property type="evidence" value="ECO:0007669"/>
    <property type="project" value="TreeGrafter"/>
</dbReference>
<name>S7PXX2_GLOTA</name>
<evidence type="ECO:0000313" key="7">
    <source>
        <dbReference type="EMBL" id="EPQ52368.1"/>
    </source>
</evidence>
<reference evidence="7 8" key="1">
    <citation type="journal article" date="2012" name="Science">
        <title>The Paleozoic origin of enzymatic lignin decomposition reconstructed from 31 fungal genomes.</title>
        <authorList>
            <person name="Floudas D."/>
            <person name="Binder M."/>
            <person name="Riley R."/>
            <person name="Barry K."/>
            <person name="Blanchette R.A."/>
            <person name="Henrissat B."/>
            <person name="Martinez A.T."/>
            <person name="Otillar R."/>
            <person name="Spatafora J.W."/>
            <person name="Yadav J.S."/>
            <person name="Aerts A."/>
            <person name="Benoit I."/>
            <person name="Boyd A."/>
            <person name="Carlson A."/>
            <person name="Copeland A."/>
            <person name="Coutinho P.M."/>
            <person name="de Vries R.P."/>
            <person name="Ferreira P."/>
            <person name="Findley K."/>
            <person name="Foster B."/>
            <person name="Gaskell J."/>
            <person name="Glotzer D."/>
            <person name="Gorecki P."/>
            <person name="Heitman J."/>
            <person name="Hesse C."/>
            <person name="Hori C."/>
            <person name="Igarashi K."/>
            <person name="Jurgens J.A."/>
            <person name="Kallen N."/>
            <person name="Kersten P."/>
            <person name="Kohler A."/>
            <person name="Kuees U."/>
            <person name="Kumar T.K.A."/>
            <person name="Kuo A."/>
            <person name="LaButti K."/>
            <person name="Larrondo L.F."/>
            <person name="Lindquist E."/>
            <person name="Ling A."/>
            <person name="Lombard V."/>
            <person name="Lucas S."/>
            <person name="Lundell T."/>
            <person name="Martin R."/>
            <person name="McLaughlin D.J."/>
            <person name="Morgenstern I."/>
            <person name="Morin E."/>
            <person name="Murat C."/>
            <person name="Nagy L.G."/>
            <person name="Nolan M."/>
            <person name="Ohm R.A."/>
            <person name="Patyshakuliyeva A."/>
            <person name="Rokas A."/>
            <person name="Ruiz-Duenas F.J."/>
            <person name="Sabat G."/>
            <person name="Salamov A."/>
            <person name="Samejima M."/>
            <person name="Schmutz J."/>
            <person name="Slot J.C."/>
            <person name="St John F."/>
            <person name="Stenlid J."/>
            <person name="Sun H."/>
            <person name="Sun S."/>
            <person name="Syed K."/>
            <person name="Tsang A."/>
            <person name="Wiebenga A."/>
            <person name="Young D."/>
            <person name="Pisabarro A."/>
            <person name="Eastwood D.C."/>
            <person name="Martin F."/>
            <person name="Cullen D."/>
            <person name="Grigoriev I.V."/>
            <person name="Hibbett D.S."/>
        </authorList>
    </citation>
    <scope>NUCLEOTIDE SEQUENCE [LARGE SCALE GENOMIC DNA]</scope>
    <source>
        <strain evidence="7 8">ATCC 11539</strain>
    </source>
</reference>
<dbReference type="GeneID" id="19308999"/>
<dbReference type="InterPro" id="IPR019734">
    <property type="entry name" value="TPR_rpt"/>
</dbReference>
<dbReference type="SMART" id="SM00028">
    <property type="entry name" value="TPR"/>
    <property type="match status" value="5"/>
</dbReference>
<dbReference type="EMBL" id="KB469308">
    <property type="protein sequence ID" value="EPQ52368.1"/>
    <property type="molecule type" value="Genomic_DNA"/>
</dbReference>
<feature type="region of interest" description="Disordered" evidence="5">
    <location>
        <begin position="471"/>
        <end position="518"/>
    </location>
</feature>
<dbReference type="RefSeq" id="XP_007869520.1">
    <property type="nucleotide sequence ID" value="XM_007871329.1"/>
</dbReference>
<dbReference type="EC" id="3.4.22.49" evidence="2"/>
<feature type="compositionally biased region" description="Basic residues" evidence="5">
    <location>
        <begin position="496"/>
        <end position="506"/>
    </location>
</feature>
<keyword evidence="8" id="KW-1185">Reference proteome</keyword>
<evidence type="ECO:0000256" key="3">
    <source>
        <dbReference type="ARBA" id="ARBA00022801"/>
    </source>
</evidence>
<dbReference type="HOGENOM" id="CLU_000777_0_0_1"/>
<dbReference type="PANTHER" id="PTHR12792:SF0">
    <property type="entry name" value="SEPARIN"/>
    <property type="match status" value="1"/>
</dbReference>
<proteinExistence type="predicted"/>
<organism evidence="7 8">
    <name type="scientific">Gloeophyllum trabeum (strain ATCC 11539 / FP-39264 / Madison 617)</name>
    <name type="common">Brown rot fungus</name>
    <dbReference type="NCBI Taxonomy" id="670483"/>
    <lineage>
        <taxon>Eukaryota</taxon>
        <taxon>Fungi</taxon>
        <taxon>Dikarya</taxon>
        <taxon>Basidiomycota</taxon>
        <taxon>Agaricomycotina</taxon>
        <taxon>Agaricomycetes</taxon>
        <taxon>Gloeophyllales</taxon>
        <taxon>Gloeophyllaceae</taxon>
        <taxon>Gloeophyllum</taxon>
    </lineage>
</organism>
<evidence type="ECO:0000256" key="4">
    <source>
        <dbReference type="ARBA" id="ARBA00022829"/>
    </source>
</evidence>
<dbReference type="PANTHER" id="PTHR12792">
    <property type="entry name" value="EXTRA SPINDLE POLES 1-RELATED"/>
    <property type="match status" value="1"/>
</dbReference>
<dbReference type="eggNOG" id="KOG1849">
    <property type="taxonomic scope" value="Eukaryota"/>
</dbReference>
<dbReference type="PROSITE" id="PS51700">
    <property type="entry name" value="SEPARIN"/>
    <property type="match status" value="1"/>
</dbReference>
<protein>
    <recommendedName>
        <fullName evidence="2">separase</fullName>
        <ecNumber evidence="2">3.4.22.49</ecNumber>
    </recommendedName>
</protein>
<accession>S7PXX2</accession>
<evidence type="ECO:0000256" key="1">
    <source>
        <dbReference type="ARBA" id="ARBA00000451"/>
    </source>
</evidence>
<dbReference type="GO" id="GO:0044732">
    <property type="term" value="C:mitotic spindle pole body"/>
    <property type="evidence" value="ECO:0007669"/>
    <property type="project" value="TreeGrafter"/>
</dbReference>
<dbReference type="InterPro" id="IPR005314">
    <property type="entry name" value="Peptidase_C50"/>
</dbReference>
<dbReference type="InterPro" id="IPR030397">
    <property type="entry name" value="SEPARIN_core_dom"/>
</dbReference>
<dbReference type="GO" id="GO:0051307">
    <property type="term" value="P:meiotic chromosome separation"/>
    <property type="evidence" value="ECO:0007669"/>
    <property type="project" value="TreeGrafter"/>
</dbReference>
<dbReference type="OMA" id="VAFCEYW"/>
<dbReference type="KEGG" id="gtr:GLOTRDRAFT_80657"/>
<feature type="domain" description="Peptidase C50" evidence="6">
    <location>
        <begin position="1461"/>
        <end position="1558"/>
    </location>
</feature>
<evidence type="ECO:0000313" key="8">
    <source>
        <dbReference type="Proteomes" id="UP000030669"/>
    </source>
</evidence>
<keyword evidence="3" id="KW-0378">Hydrolase</keyword>
<keyword evidence="4" id="KW-0159">Chromosome partition</keyword>
<sequence>MGTSPRCPLSHTACFISRLDDFSQRLQEARSAVSQCRQFIGSAGDKDDEGQKVSSKVRRALEKLRRITVRLIEDSGTPLKGEVTQLATDIIAIHEHTLSQGWVTTDVLTPAVESLFLLARTTLSVANPNTHTPAYDFLAHAKRLVSYCPSAAPEFDVHTHANYVRCLSGAFYNTAGTLYQASRHAAAIRFLQQGCELGAEALRLRDNAPESQETKQEESWKQLREQLHRRWELLGVCYSKISERKLAYEAFVQCIKAYPFANTEFVRLARSGPCGSAFDVSPTTKQLGTIVDRVTYIAACELFRQPGDVSLSGPMEGVLPADDSSRCIVGAILERQVDGLDGSKWKDGVENVISALLTDCLAVYEPQKMPIRRARVLVRCLEASYYGSGNAQRFAARHPDEIGDEVGALLSREHYGEDAELVHFVPQYWAAARLWQALHAHRLGSPKGLADIPTLLEQACDQLKPLALPVAPTSPRLSRSPVVAKKAAPSRATKTSTKRTATRRAPAKSSRQHPVTPPKARKALELMSTNALQTAPPQQSQTKTSTVLLDNFEKFFGLLEMAAQLLNLLGYVLARVRMLNVMKRLADRHGGHDRDGYVKACIDLAHEYVKLGKIEKAGKIYGQALTVVRSKQTSEEAAIFFLLRYAESLAVSDNILRSSTSYCEAMGLNECLHTEEKGLSTLGRVRMRVGRLERAASACTTFSVLQHARDEPSASTKGLLQALRLWNRALDSLARLRPSKPDSKKTSDPSMPCQQPYRDGLEWRVANGLLSTLFGLAQAYFSRGSAREAEYFIEQAFDLAHSLNAPAAVARALARKAEIQLRLWRFEESHGILGEALKSLPNVLGPDVADVLRLKGDYHRLTANVKDAQRLYDDAAALLDQLESMLTGLDGPLAEGRRSSIARGKSSVKEPATADCIVPALAATVLRQQIWLLREEGDDRYQEVLHRFLALPASAETKAEEVALMAKLTLQDVYNRFRGDMFLSSLAESTISIPMGCLSSKRSSLSPVIQDIISTLANSERLFWSDLSFISRRGQVPNVRSAILALALVRALQSSLGRAGKDNSMLAAGLLDHASAVALRRELLEAIDNKFLESEHVDDVLWPAITPNGSPLELPKSRKMPRLFSGLSLSPDGCAISDDQDLRKYWSSISDRCHTSRPDVERLSISHVNSLPRNWSIINICIAEDKSVMFVSRRTAGRQPTMFCLPLGGRRDVDEEEHLSYDAAIAELRDIIRLSDEGTRQAGAVKQSQEKAARVAWWAERNSLDNRLKALLENIEFCWLGGFKTILGPLQAIGAEVLTAFQARLDRIVRHGIKLQEKKYKSQVRLDDSILEWICSLSPQCHDEELEDLVYFILDFYQLHGTQVAIAEVDVDQVVVDLRMLLEDYSSKLKPAQDDEHMFLVVDRNAHEIPWESLPILRGRSVSRIPNSDFLFDRLDYARLRRGSNTGETAKECLDRAIVNPSKAYYVLNPSGDLKATEGRFRDWVTDMRKVGWDGIIGRQPSELEFVNALSSKDLLIYFGHGGGEQYIRSHRVRHLKRCAATMLWGCSSGTLRDMGDFDPIGTPYNYMLAGCPTLVANLWDVTDRDIDKFSQAVFDELDLTPGGVQSKKNGRSERQAVSVVKAVAQSRDACKLKYLTGAAPVVYGIPFYL</sequence>
<comment type="catalytic activity">
    <reaction evidence="1">
        <text>All bonds known to be hydrolyzed by this endopeptidase have arginine in P1 and an acidic residue in P4. P6 is often occupied by an acidic residue or by a hydroxy-amino-acid residue, the phosphorylation of which enhances cleavage.</text>
        <dbReference type="EC" id="3.4.22.49"/>
    </reaction>
</comment>
<dbReference type="GO" id="GO:0004197">
    <property type="term" value="F:cysteine-type endopeptidase activity"/>
    <property type="evidence" value="ECO:0007669"/>
    <property type="project" value="InterPro"/>
</dbReference>
<dbReference type="GO" id="GO:0005634">
    <property type="term" value="C:nucleus"/>
    <property type="evidence" value="ECO:0007669"/>
    <property type="project" value="InterPro"/>
</dbReference>
<dbReference type="OrthoDB" id="10255632at2759"/>
<dbReference type="GO" id="GO:0006508">
    <property type="term" value="P:proteolysis"/>
    <property type="evidence" value="ECO:0007669"/>
    <property type="project" value="InterPro"/>
</dbReference>
<dbReference type="Gene3D" id="1.25.40.10">
    <property type="entry name" value="Tetratricopeptide repeat domain"/>
    <property type="match status" value="1"/>
</dbReference>
<dbReference type="SUPFAM" id="SSF48452">
    <property type="entry name" value="TPR-like"/>
    <property type="match status" value="2"/>
</dbReference>
<evidence type="ECO:0000256" key="5">
    <source>
        <dbReference type="SAM" id="MobiDB-lite"/>
    </source>
</evidence>
<dbReference type="GO" id="GO:0072686">
    <property type="term" value="C:mitotic spindle"/>
    <property type="evidence" value="ECO:0007669"/>
    <property type="project" value="TreeGrafter"/>
</dbReference>
<gene>
    <name evidence="7" type="ORF">GLOTRDRAFT_80657</name>
</gene>
<dbReference type="Pfam" id="PF03568">
    <property type="entry name" value="Separin_C"/>
    <property type="match status" value="1"/>
</dbReference>
<dbReference type="InterPro" id="IPR011990">
    <property type="entry name" value="TPR-like_helical_dom_sf"/>
</dbReference>
<evidence type="ECO:0000259" key="6">
    <source>
        <dbReference type="PROSITE" id="PS51700"/>
    </source>
</evidence>
<dbReference type="STRING" id="670483.S7PXX2"/>
<dbReference type="Proteomes" id="UP000030669">
    <property type="component" value="Unassembled WGS sequence"/>
</dbReference>
<evidence type="ECO:0000256" key="2">
    <source>
        <dbReference type="ARBA" id="ARBA00012489"/>
    </source>
</evidence>